<evidence type="ECO:0000313" key="8">
    <source>
        <dbReference type="Proteomes" id="UP000663207"/>
    </source>
</evidence>
<keyword evidence="3 6" id="KW-0812">Transmembrane</keyword>
<name>A0ABX7R056_9GAMM</name>
<protein>
    <submittedName>
        <fullName evidence="7">LysE family translocator</fullName>
    </submittedName>
</protein>
<evidence type="ECO:0000256" key="1">
    <source>
        <dbReference type="ARBA" id="ARBA00004651"/>
    </source>
</evidence>
<dbReference type="PANTHER" id="PTHR30086:SF20">
    <property type="entry name" value="ARGININE EXPORTER PROTEIN ARGO-RELATED"/>
    <property type="match status" value="1"/>
</dbReference>
<reference evidence="7 8" key="1">
    <citation type="submission" date="2021-03" db="EMBL/GenBank/DDBJ databases">
        <title>Novel species identification of genus Shewanella.</title>
        <authorList>
            <person name="Liu G."/>
            <person name="Zhang Q."/>
        </authorList>
    </citation>
    <scope>NUCLEOTIDE SEQUENCE [LARGE SCALE GENOMIC DNA]</scope>
    <source>
        <strain evidence="7 8">FJAT-52962</strain>
    </source>
</reference>
<gene>
    <name evidence="7" type="ORF">JYB85_14945</name>
</gene>
<sequence>MSPELWLSFITAAILLCFTPGPTVLLVMGQALSHGKRSVIPLVAGVLCGDLIAMSLSLAGVGALLALSSSLFSVIKWLGALYLIYLGIKSWRSKAIHGDSAPPHNRASIFRDSLLVTALNPKGIIFFMAFFPLFIDAQAPLLPQMAILACSFLAVSACSASFYALSSGYLRTRIRSAHFQRRFNQASGGMLVGAGLLTATLNKA</sequence>
<dbReference type="PIRSF" id="PIRSF006324">
    <property type="entry name" value="LeuE"/>
    <property type="match status" value="1"/>
</dbReference>
<evidence type="ECO:0000256" key="4">
    <source>
        <dbReference type="ARBA" id="ARBA00022989"/>
    </source>
</evidence>
<feature type="transmembrane region" description="Helical" evidence="6">
    <location>
        <begin position="114"/>
        <end position="135"/>
    </location>
</feature>
<dbReference type="Proteomes" id="UP000663207">
    <property type="component" value="Chromosome"/>
</dbReference>
<feature type="transmembrane region" description="Helical" evidence="6">
    <location>
        <begin position="6"/>
        <end position="27"/>
    </location>
</feature>
<dbReference type="EMBL" id="CP071502">
    <property type="protein sequence ID" value="QSX36566.1"/>
    <property type="molecule type" value="Genomic_DNA"/>
</dbReference>
<evidence type="ECO:0000256" key="2">
    <source>
        <dbReference type="ARBA" id="ARBA00022475"/>
    </source>
</evidence>
<evidence type="ECO:0000256" key="3">
    <source>
        <dbReference type="ARBA" id="ARBA00022692"/>
    </source>
</evidence>
<organism evidence="7 8">
    <name type="scientific">Shewanella sedimentimangrovi</name>
    <dbReference type="NCBI Taxonomy" id="2814293"/>
    <lineage>
        <taxon>Bacteria</taxon>
        <taxon>Pseudomonadati</taxon>
        <taxon>Pseudomonadota</taxon>
        <taxon>Gammaproteobacteria</taxon>
        <taxon>Alteromonadales</taxon>
        <taxon>Shewanellaceae</taxon>
        <taxon>Shewanella</taxon>
    </lineage>
</organism>
<evidence type="ECO:0000256" key="6">
    <source>
        <dbReference type="SAM" id="Phobius"/>
    </source>
</evidence>
<proteinExistence type="predicted"/>
<comment type="subcellular location">
    <subcellularLocation>
        <location evidence="1">Cell membrane</location>
        <topology evidence="1">Multi-pass membrane protein</topology>
    </subcellularLocation>
</comment>
<keyword evidence="2" id="KW-1003">Cell membrane</keyword>
<feature type="transmembrane region" description="Helical" evidence="6">
    <location>
        <begin position="141"/>
        <end position="165"/>
    </location>
</feature>
<dbReference type="PANTHER" id="PTHR30086">
    <property type="entry name" value="ARGININE EXPORTER PROTEIN ARGO"/>
    <property type="match status" value="1"/>
</dbReference>
<evidence type="ECO:0000313" key="7">
    <source>
        <dbReference type="EMBL" id="QSX36566.1"/>
    </source>
</evidence>
<keyword evidence="5 6" id="KW-0472">Membrane</keyword>
<feature type="transmembrane region" description="Helical" evidence="6">
    <location>
        <begin position="71"/>
        <end position="88"/>
    </location>
</feature>
<dbReference type="InterPro" id="IPR001123">
    <property type="entry name" value="LeuE-type"/>
</dbReference>
<dbReference type="RefSeq" id="WP_207379923.1">
    <property type="nucleotide sequence ID" value="NZ_CP071502.1"/>
</dbReference>
<keyword evidence="4 6" id="KW-1133">Transmembrane helix</keyword>
<accession>A0ABX7R056</accession>
<dbReference type="Pfam" id="PF01810">
    <property type="entry name" value="LysE"/>
    <property type="match status" value="1"/>
</dbReference>
<feature type="transmembrane region" description="Helical" evidence="6">
    <location>
        <begin position="39"/>
        <end position="65"/>
    </location>
</feature>
<evidence type="ECO:0000256" key="5">
    <source>
        <dbReference type="ARBA" id="ARBA00023136"/>
    </source>
</evidence>
<keyword evidence="8" id="KW-1185">Reference proteome</keyword>